<organism evidence="1 2">
    <name type="scientific">Cannabis sativa</name>
    <name type="common">Hemp</name>
    <name type="synonym">Marijuana</name>
    <dbReference type="NCBI Taxonomy" id="3483"/>
    <lineage>
        <taxon>Eukaryota</taxon>
        <taxon>Viridiplantae</taxon>
        <taxon>Streptophyta</taxon>
        <taxon>Embryophyta</taxon>
        <taxon>Tracheophyta</taxon>
        <taxon>Spermatophyta</taxon>
        <taxon>Magnoliopsida</taxon>
        <taxon>eudicotyledons</taxon>
        <taxon>Gunneridae</taxon>
        <taxon>Pentapetalae</taxon>
        <taxon>rosids</taxon>
        <taxon>fabids</taxon>
        <taxon>Rosales</taxon>
        <taxon>Cannabaceae</taxon>
        <taxon>Cannabis</taxon>
    </lineage>
</organism>
<dbReference type="EMBL" id="JAATIQ010000026">
    <property type="protein sequence ID" value="KAF4398404.1"/>
    <property type="molecule type" value="Genomic_DNA"/>
</dbReference>
<accession>A0A7J6HSX7</accession>
<keyword evidence="2" id="KW-1185">Reference proteome</keyword>
<evidence type="ECO:0000313" key="2">
    <source>
        <dbReference type="Proteomes" id="UP000583929"/>
    </source>
</evidence>
<evidence type="ECO:0000313" key="1">
    <source>
        <dbReference type="EMBL" id="KAF4398404.1"/>
    </source>
</evidence>
<reference evidence="1 2" key="1">
    <citation type="journal article" date="2020" name="bioRxiv">
        <title>Sequence and annotation of 42 cannabis genomes reveals extensive copy number variation in cannabinoid synthesis and pathogen resistance genes.</title>
        <authorList>
            <person name="Mckernan K.J."/>
            <person name="Helbert Y."/>
            <person name="Kane L.T."/>
            <person name="Ebling H."/>
            <person name="Zhang L."/>
            <person name="Liu B."/>
            <person name="Eaton Z."/>
            <person name="Mclaughlin S."/>
            <person name="Kingan S."/>
            <person name="Baybayan P."/>
            <person name="Concepcion G."/>
            <person name="Jordan M."/>
            <person name="Riva A."/>
            <person name="Barbazuk W."/>
            <person name="Harkins T."/>
        </authorList>
    </citation>
    <scope>NUCLEOTIDE SEQUENCE [LARGE SCALE GENOMIC DNA]</scope>
    <source>
        <strain evidence="2">cv. Jamaican Lion 4</strain>
        <tissue evidence="1">Leaf</tissue>
    </source>
</reference>
<gene>
    <name evidence="1" type="ORF">G4B88_025383</name>
</gene>
<dbReference type="AlphaFoldDB" id="A0A7J6HSX7"/>
<dbReference type="PANTHER" id="PTHR31354">
    <property type="entry name" value="OS01G0793500 PROTEIN"/>
    <property type="match status" value="1"/>
</dbReference>
<protein>
    <submittedName>
        <fullName evidence="1">Uncharacterized protein</fullName>
    </submittedName>
</protein>
<dbReference type="PANTHER" id="PTHR31354:SF2">
    <property type="entry name" value="OS01G0793500 PROTEIN"/>
    <property type="match status" value="1"/>
</dbReference>
<proteinExistence type="predicted"/>
<comment type="caution">
    <text evidence="1">The sequence shown here is derived from an EMBL/GenBank/DDBJ whole genome shotgun (WGS) entry which is preliminary data.</text>
</comment>
<sequence>MNRQVLFPSDQALQISAIGISSTHPIFLKLNCCEVGPIGAVDFFNTMEHDWSNSFKTRRVGRTTTKSFATGPLGKELFERGQVASVMTGLNLHNILVETEKCGSSFDELVTIPEQDDWLYNDGNLKLNCCEVGPIGAVDFFNTMEHDWSNSFKTRRVGRTTTKSFATGPLGKELFERGQGLNLHNILVETEKCGSSFDELVTIPEQDDWLYNDGK</sequence>
<dbReference type="Proteomes" id="UP000583929">
    <property type="component" value="Unassembled WGS sequence"/>
</dbReference>
<name>A0A7J6HSX7_CANSA</name>